<dbReference type="EMBL" id="BAABDT010000001">
    <property type="protein sequence ID" value="GAA3728987.1"/>
    <property type="molecule type" value="Genomic_DNA"/>
</dbReference>
<comment type="caution">
    <text evidence="2">The sequence shown here is derived from an EMBL/GenBank/DDBJ whole genome shotgun (WGS) entry which is preliminary data.</text>
</comment>
<dbReference type="RefSeq" id="WP_345157388.1">
    <property type="nucleotide sequence ID" value="NZ_BAABDT010000001.1"/>
</dbReference>
<feature type="domain" description="DUF6268" evidence="1">
    <location>
        <begin position="44"/>
        <end position="322"/>
    </location>
</feature>
<proteinExistence type="predicted"/>
<name>A0ABP7F0G6_9FLAO</name>
<dbReference type="Proteomes" id="UP001501367">
    <property type="component" value="Unassembled WGS sequence"/>
</dbReference>
<keyword evidence="3" id="KW-1185">Reference proteome</keyword>
<gene>
    <name evidence="2" type="ORF">GCM10022422_08760</name>
</gene>
<evidence type="ECO:0000313" key="3">
    <source>
        <dbReference type="Proteomes" id="UP001501367"/>
    </source>
</evidence>
<protein>
    <recommendedName>
        <fullName evidence="1">DUF6268 domain-containing protein</fullName>
    </recommendedName>
</protein>
<reference evidence="3" key="1">
    <citation type="journal article" date="2019" name="Int. J. Syst. Evol. Microbiol.">
        <title>The Global Catalogue of Microorganisms (GCM) 10K type strain sequencing project: providing services to taxonomists for standard genome sequencing and annotation.</title>
        <authorList>
            <consortium name="The Broad Institute Genomics Platform"/>
            <consortium name="The Broad Institute Genome Sequencing Center for Infectious Disease"/>
            <person name="Wu L."/>
            <person name="Ma J."/>
        </authorList>
    </citation>
    <scope>NUCLEOTIDE SEQUENCE [LARGE SCALE GENOMIC DNA]</scope>
    <source>
        <strain evidence="3">JCM 17336</strain>
    </source>
</reference>
<organism evidence="2 3">
    <name type="scientific">Flavobacterium ginsengisoli</name>
    <dbReference type="NCBI Taxonomy" id="871694"/>
    <lineage>
        <taxon>Bacteria</taxon>
        <taxon>Pseudomonadati</taxon>
        <taxon>Bacteroidota</taxon>
        <taxon>Flavobacteriia</taxon>
        <taxon>Flavobacteriales</taxon>
        <taxon>Flavobacteriaceae</taxon>
        <taxon>Flavobacterium</taxon>
    </lineage>
</organism>
<sequence>MKSKIMSFVFVFSTLQVIAQEKEPGVKTFAKAVVDKFPNTRTFDVQYEALGPSNYDSRLFGNKYEKGRIEDHNRFKAAFNLPFYASKSKKLVLTTSLRYKYENYGFGDIYNYQTNETYTKENQEFHFWAGALTATYMSTLFKKPVIYNATATIDGDEKKLQRLKGFASAVLVLKRTPSTTITAGALVLLDPSSIVPVTPLFSINHKFKQSKWDMDFILPQRILFRRELLENGRISLGTELNTESFYLNLDNQNLRGVYELNQLELKSGITYEYSFTPKLIAFVKGGVNNVVSARLTEKGERTNRYVYDQKEDAQGYFRFGVSYNLFNRK</sequence>
<evidence type="ECO:0000259" key="1">
    <source>
        <dbReference type="Pfam" id="PF19783"/>
    </source>
</evidence>
<evidence type="ECO:0000313" key="2">
    <source>
        <dbReference type="EMBL" id="GAA3728987.1"/>
    </source>
</evidence>
<dbReference type="Pfam" id="PF19783">
    <property type="entry name" value="DUF6268"/>
    <property type="match status" value="1"/>
</dbReference>
<accession>A0ABP7F0G6</accession>
<dbReference type="InterPro" id="IPR046235">
    <property type="entry name" value="DUF6268"/>
</dbReference>